<protein>
    <recommendedName>
        <fullName evidence="4">ASCH domain-containing protein</fullName>
    </recommendedName>
</protein>
<evidence type="ECO:0000313" key="1">
    <source>
        <dbReference type="EMBL" id="OTP18348.1"/>
    </source>
</evidence>
<sequence>MEHLVYTDAKSKVFDKIMAGEKTLIVRGAAGRKLPHSRVFVGETLYFIENNGSGEIKGTAIVKSVFNSEKMTAEESTEILEGKQDQLQLSAAQKKRWYGKKILCLIEIEQPKLIEPMYLDRQKNMDDWLIIENIGDITVEGNAEEYKNIRLNK</sequence>
<reference evidence="1" key="1">
    <citation type="submission" date="2017-05" db="EMBL/GenBank/DDBJ databases">
        <title>The Genome Sequence of Enterococcus sp. 9E7_DIV0242.</title>
        <authorList>
            <consortium name="The Broad Institute Genomics Platform"/>
            <consortium name="The Broad Institute Genomic Center for Infectious Diseases"/>
            <person name="Earl A."/>
            <person name="Manson A."/>
            <person name="Schwartman J."/>
            <person name="Gilmore M."/>
            <person name="Abouelleil A."/>
            <person name="Cao P."/>
            <person name="Chapman S."/>
            <person name="Cusick C."/>
            <person name="Shea T."/>
            <person name="Young S."/>
            <person name="Neafsey D."/>
            <person name="Nusbaum C."/>
            <person name="Birren B."/>
        </authorList>
    </citation>
    <scope>NUCLEOTIDE SEQUENCE [LARGE SCALE GENOMIC DNA]</scope>
    <source>
        <strain evidence="1">9E7_DIV0242</strain>
    </source>
</reference>
<reference evidence="2" key="2">
    <citation type="submission" date="2017-05" db="EMBL/GenBank/DDBJ databases">
        <authorList>
            <consortium name="The Broad Institute Genomics Platform"/>
            <consortium name="The Broad Institute Genomic Center for Infectious Diseases"/>
            <person name="Earl A."/>
            <person name="Manson A."/>
            <person name="Schwartman J."/>
            <person name="Gilmore M."/>
            <person name="Abouelleil A."/>
            <person name="Cao P."/>
            <person name="Chapman S."/>
            <person name="Cusick C."/>
            <person name="Shea T."/>
            <person name="Young S."/>
            <person name="Neafsey D."/>
            <person name="Nusbaum C."/>
            <person name="Birren B."/>
        </authorList>
    </citation>
    <scope>NUCLEOTIDE SEQUENCE</scope>
    <source>
        <strain evidence="2">9E7_DIV0242</strain>
    </source>
</reference>
<organism evidence="1">
    <name type="scientific">Candidatus Enterococcus clewellii</name>
    <dbReference type="NCBI Taxonomy" id="1834193"/>
    <lineage>
        <taxon>Bacteria</taxon>
        <taxon>Bacillati</taxon>
        <taxon>Bacillota</taxon>
        <taxon>Bacilli</taxon>
        <taxon>Lactobacillales</taxon>
        <taxon>Enterococcaceae</taxon>
        <taxon>Enterococcus</taxon>
    </lineage>
</organism>
<keyword evidence="3" id="KW-1185">Reference proteome</keyword>
<name>A0A242KC38_9ENTE</name>
<reference evidence="2" key="3">
    <citation type="submission" date="2024-03" db="EMBL/GenBank/DDBJ databases">
        <title>The Genome Sequence of Enterococcus sp. DIV0242b.</title>
        <authorList>
            <consortium name="The Broad Institute Genomics Platform"/>
            <consortium name="The Broad Institute Microbial Omics Core"/>
            <consortium name="The Broad Institute Genomic Center for Infectious Diseases"/>
            <person name="Earl A."/>
            <person name="Manson A."/>
            <person name="Gilmore M."/>
            <person name="Schwartman J."/>
            <person name="Shea T."/>
            <person name="Abouelleil A."/>
            <person name="Cao P."/>
            <person name="Chapman S."/>
            <person name="Cusick C."/>
            <person name="Young S."/>
            <person name="Neafsey D."/>
            <person name="Nusbaum C."/>
            <person name="Birren B."/>
        </authorList>
    </citation>
    <scope>NUCLEOTIDE SEQUENCE</scope>
    <source>
        <strain evidence="2">9E7_DIV0242</strain>
    </source>
</reference>
<dbReference type="Proteomes" id="UP000195141">
    <property type="component" value="Chromosome"/>
</dbReference>
<dbReference type="EMBL" id="NGMM01000001">
    <property type="protein sequence ID" value="OTP18348.1"/>
    <property type="molecule type" value="Genomic_DNA"/>
</dbReference>
<proteinExistence type="predicted"/>
<accession>A0A242KC38</accession>
<dbReference type="OrthoDB" id="411385at2"/>
<dbReference type="EMBL" id="CP147247">
    <property type="protein sequence ID" value="WYJ88398.1"/>
    <property type="molecule type" value="Genomic_DNA"/>
</dbReference>
<evidence type="ECO:0000313" key="3">
    <source>
        <dbReference type="Proteomes" id="UP000195141"/>
    </source>
</evidence>
<dbReference type="RefSeq" id="WP_086347345.1">
    <property type="nucleotide sequence ID" value="NZ_CP147247.1"/>
</dbReference>
<gene>
    <name evidence="2" type="ORF">A5888_000117</name>
    <name evidence="1" type="ORF">A5888_000162</name>
</gene>
<evidence type="ECO:0000313" key="2">
    <source>
        <dbReference type="EMBL" id="WYJ88398.1"/>
    </source>
</evidence>
<evidence type="ECO:0008006" key="4">
    <source>
        <dbReference type="Google" id="ProtNLM"/>
    </source>
</evidence>
<dbReference type="AlphaFoldDB" id="A0A242KC38"/>